<evidence type="ECO:0000313" key="4">
    <source>
        <dbReference type="Proteomes" id="UP001143545"/>
    </source>
</evidence>
<accession>A0A9W6ETF1</accession>
<proteinExistence type="predicted"/>
<name>A0A9W6ETF1_9FLAO</name>
<dbReference type="PANTHER" id="PTHR22901:SF0">
    <property type="entry name" value="SIALATE O-ACETYLESTERASE"/>
    <property type="match status" value="1"/>
</dbReference>
<dbReference type="GO" id="GO:0005975">
    <property type="term" value="P:carbohydrate metabolic process"/>
    <property type="evidence" value="ECO:0007669"/>
    <property type="project" value="InterPro"/>
</dbReference>
<dbReference type="EMBL" id="BRVP01000005">
    <property type="protein sequence ID" value="GLB51875.1"/>
    <property type="molecule type" value="Genomic_DNA"/>
</dbReference>
<dbReference type="Gene3D" id="3.40.50.1110">
    <property type="entry name" value="SGNH hydrolase"/>
    <property type="match status" value="1"/>
</dbReference>
<comment type="caution">
    <text evidence="3">The sequence shown here is derived from an EMBL/GenBank/DDBJ whole genome shotgun (WGS) entry which is preliminary data.</text>
</comment>
<reference evidence="3" key="1">
    <citation type="submission" date="2022-07" db="EMBL/GenBank/DDBJ databases">
        <title>Taxonomy of Novel Oxalotrophic and Methylotrophic Bacteria.</title>
        <authorList>
            <person name="Sahin N."/>
            <person name="Tani A."/>
        </authorList>
    </citation>
    <scope>NUCLEOTIDE SEQUENCE</scope>
    <source>
        <strain evidence="3">AM327</strain>
    </source>
</reference>
<dbReference type="InterPro" id="IPR005181">
    <property type="entry name" value="SASA"/>
</dbReference>
<dbReference type="AlphaFoldDB" id="A0A9W6ETF1"/>
<dbReference type="InterPro" id="IPR036514">
    <property type="entry name" value="SGNH_hydro_sf"/>
</dbReference>
<protein>
    <submittedName>
        <fullName evidence="3">9-O-acetylesterase</fullName>
    </submittedName>
</protein>
<dbReference type="InterPro" id="IPR008979">
    <property type="entry name" value="Galactose-bd-like_sf"/>
</dbReference>
<gene>
    <name evidence="3" type="ORF">NBRC110019_09140</name>
</gene>
<keyword evidence="4" id="KW-1185">Reference proteome</keyword>
<dbReference type="GO" id="GO:0004553">
    <property type="term" value="F:hydrolase activity, hydrolyzing O-glycosyl compounds"/>
    <property type="evidence" value="ECO:0007669"/>
    <property type="project" value="InterPro"/>
</dbReference>
<evidence type="ECO:0000313" key="3">
    <source>
        <dbReference type="EMBL" id="GLB51875.1"/>
    </source>
</evidence>
<evidence type="ECO:0000259" key="2">
    <source>
        <dbReference type="Pfam" id="PF03629"/>
    </source>
</evidence>
<dbReference type="Gene3D" id="2.60.120.260">
    <property type="entry name" value="Galactose-binding domain-like"/>
    <property type="match status" value="1"/>
</dbReference>
<dbReference type="SUPFAM" id="SSF49785">
    <property type="entry name" value="Galactose-binding domain-like"/>
    <property type="match status" value="1"/>
</dbReference>
<dbReference type="PANTHER" id="PTHR22901">
    <property type="entry name" value="SIALATE O-ACETYLESTERASE"/>
    <property type="match status" value="1"/>
</dbReference>
<dbReference type="Proteomes" id="UP001143545">
    <property type="component" value="Unassembled WGS sequence"/>
</dbReference>
<feature type="domain" description="Sialate O-acetylesterase" evidence="2">
    <location>
        <begin position="369"/>
        <end position="506"/>
    </location>
</feature>
<evidence type="ECO:0000256" key="1">
    <source>
        <dbReference type="ARBA" id="ARBA00022801"/>
    </source>
</evidence>
<sequence>MYAQINLPKLITNGMVLQRNAEVRIWGWASPGEKVTVTFQQQHQTVITNEDRNWSVKFSDLTVGGPYNMVVQGTNTINLKDVYVGDVYLCSGQSNMELPMYRVAPKYPGEIEQANNLSIRYFKVPKEYTLEGRQNDISGGSWLPVTPENLSDFSAVAYFYAKNLHNTYNIPIGIIDASLGGSPVQAWISEEYLKDFPTYVKDIEPLKIKGAIQRLEQEDQERIKEWYQTTYIGDALNEKKGRFGVLDWEKIHVPGFWKQTLGDIHGVVWYQKKFMLEKKDDGKEAKLLLGRIVDADSVFVNGVFVGNTTYQYPPRRYQIPSGILKEGENTLVVKVINERGDGGFITDKPYQLNTADTEIDLSGIWYCKIGTIMPALQPQRFFRWKPTGLYNAMIHPLSNYSINGVLWYQGESNTNNPNEYKELFETLIQCWRKQWNSNIPFLYVQLANFMEPSKVPTDSNWARLREAQLQTLELPNTAMVVTIDVGEWNDIHPLDKKTVGDRLANAAECLVYHEKQVVGGPIYKSFKIQDDAIILSFNQTGSGLMVKNGQELGEFSIAGSDGIFYWAHAIIDGNTVIVSSKEVSSPVAVRYAWSNNPVHANLYNKEEFPASPFRTDNW</sequence>
<dbReference type="Pfam" id="PF03629">
    <property type="entry name" value="SASA"/>
    <property type="match status" value="1"/>
</dbReference>
<dbReference type="GO" id="GO:0001681">
    <property type="term" value="F:sialate O-acetylesterase activity"/>
    <property type="evidence" value="ECO:0007669"/>
    <property type="project" value="InterPro"/>
</dbReference>
<organism evidence="3 4">
    <name type="scientific">Neptunitalea chrysea</name>
    <dbReference type="NCBI Taxonomy" id="1647581"/>
    <lineage>
        <taxon>Bacteria</taxon>
        <taxon>Pseudomonadati</taxon>
        <taxon>Bacteroidota</taxon>
        <taxon>Flavobacteriia</taxon>
        <taxon>Flavobacteriales</taxon>
        <taxon>Flavobacteriaceae</taxon>
        <taxon>Neptunitalea</taxon>
    </lineage>
</organism>
<dbReference type="SUPFAM" id="SSF52266">
    <property type="entry name" value="SGNH hydrolase"/>
    <property type="match status" value="1"/>
</dbReference>
<dbReference type="InterPro" id="IPR039329">
    <property type="entry name" value="SIAE"/>
</dbReference>
<keyword evidence="1" id="KW-0378">Hydrolase</keyword>